<protein>
    <submittedName>
        <fullName evidence="3">Uncharacterized protein</fullName>
    </submittedName>
</protein>
<keyword evidence="4" id="KW-1185">Reference proteome</keyword>
<feature type="region of interest" description="Disordered" evidence="1">
    <location>
        <begin position="27"/>
        <end position="59"/>
    </location>
</feature>
<dbReference type="RefSeq" id="WP_265558133.1">
    <property type="nucleotide sequence ID" value="NZ_CP092471.1"/>
</dbReference>
<evidence type="ECO:0000256" key="1">
    <source>
        <dbReference type="SAM" id="MobiDB-lite"/>
    </source>
</evidence>
<organism evidence="3 4">
    <name type="scientific">Qipengyuania spongiae</name>
    <dbReference type="NCBI Taxonomy" id="2909673"/>
    <lineage>
        <taxon>Bacteria</taxon>
        <taxon>Pseudomonadati</taxon>
        <taxon>Pseudomonadota</taxon>
        <taxon>Alphaproteobacteria</taxon>
        <taxon>Sphingomonadales</taxon>
        <taxon>Erythrobacteraceae</taxon>
        <taxon>Qipengyuania</taxon>
    </lineage>
</organism>
<dbReference type="Proteomes" id="UP001065265">
    <property type="component" value="Chromosome"/>
</dbReference>
<keyword evidence="2" id="KW-0812">Transmembrane</keyword>
<evidence type="ECO:0000313" key="3">
    <source>
        <dbReference type="EMBL" id="UVI38951.1"/>
    </source>
</evidence>
<feature type="transmembrane region" description="Helical" evidence="2">
    <location>
        <begin position="6"/>
        <end position="22"/>
    </location>
</feature>
<dbReference type="EMBL" id="CP092471">
    <property type="protein sequence ID" value="UVI38951.1"/>
    <property type="molecule type" value="Genomic_DNA"/>
</dbReference>
<gene>
    <name evidence="3" type="ORF">L1F33_12010</name>
</gene>
<proteinExistence type="predicted"/>
<reference evidence="3" key="1">
    <citation type="submission" date="2022-02" db="EMBL/GenBank/DDBJ databases">
        <title>Qipengyuania spongiae sp. nov., isolated from marine sponge.</title>
        <authorList>
            <person name="Li Z."/>
            <person name="Zhang M."/>
        </authorList>
    </citation>
    <scope>NUCLEOTIDE SEQUENCE</scope>
    <source>
        <strain evidence="3">PHS-Z21</strain>
    </source>
</reference>
<name>A0ABY5SYM0_9SPHN</name>
<feature type="compositionally biased region" description="Basic and acidic residues" evidence="1">
    <location>
        <begin position="40"/>
        <end position="59"/>
    </location>
</feature>
<evidence type="ECO:0000256" key="2">
    <source>
        <dbReference type="SAM" id="Phobius"/>
    </source>
</evidence>
<keyword evidence="2" id="KW-1133">Transmembrane helix</keyword>
<sequence length="59" mass="6727">MAVPVIPLAFVGFASYAVYRAFRDDRSHRAGSHNGWRNEAFSKSEKAKDTKRAKDEVRK</sequence>
<keyword evidence="2" id="KW-0472">Membrane</keyword>
<accession>A0ABY5SYM0</accession>
<evidence type="ECO:0000313" key="4">
    <source>
        <dbReference type="Proteomes" id="UP001065265"/>
    </source>
</evidence>